<sequence>MDLSFALITEGITDQAALEAIVAGHYKRLDPDIECDFTFVQPIRDKTDESLQGNFAGWERVLEKCSTPDVARNALAYSDYLIVQIDTDVGEQRNFGLALTENGVDIDETGLITAAKAIIVDRFGEVWEEIRDQTIMAICVHSLECWLLVLHAPAQDACSTKGCEARLSRVLARQNVVFDKEHDTYRRLSRNFRKPRHLAAAQVRSISLDTFLRSLPRPG</sequence>
<protein>
    <submittedName>
        <fullName evidence="1">Uncharacterized protein</fullName>
    </submittedName>
</protein>
<gene>
    <name evidence="1" type="ORF">ABB28_14015</name>
</gene>
<comment type="caution">
    <text evidence="1">The sequence shown here is derived from an EMBL/GenBank/DDBJ whole genome shotgun (WGS) entry which is preliminary data.</text>
</comment>
<proteinExistence type="predicted"/>
<dbReference type="RefSeq" id="WP_057509203.1">
    <property type="nucleotide sequence ID" value="NZ_LDJK01000066.1"/>
</dbReference>
<accession>A0A0R0CSK4</accession>
<dbReference type="AlphaFoldDB" id="A0A0R0CSK4"/>
<dbReference type="Proteomes" id="UP000051386">
    <property type="component" value="Unassembled WGS sequence"/>
</dbReference>
<dbReference type="EMBL" id="LDJK01000066">
    <property type="protein sequence ID" value="KRG72783.1"/>
    <property type="molecule type" value="Genomic_DNA"/>
</dbReference>
<evidence type="ECO:0000313" key="2">
    <source>
        <dbReference type="Proteomes" id="UP000051386"/>
    </source>
</evidence>
<keyword evidence="2" id="KW-1185">Reference proteome</keyword>
<reference evidence="1 2" key="1">
    <citation type="submission" date="2015-05" db="EMBL/GenBank/DDBJ databases">
        <title>Genome sequencing and analysis of members of genus Stenotrophomonas.</title>
        <authorList>
            <person name="Patil P.P."/>
            <person name="Midha S."/>
            <person name="Patil P.B."/>
        </authorList>
    </citation>
    <scope>NUCLEOTIDE SEQUENCE [LARGE SCALE GENOMIC DNA]</scope>
    <source>
        <strain evidence="1 2">DSM 21508</strain>
    </source>
</reference>
<organism evidence="1 2">
    <name type="scientific">Stenotrophomonas chelatiphaga</name>
    <dbReference type="NCBI Taxonomy" id="517011"/>
    <lineage>
        <taxon>Bacteria</taxon>
        <taxon>Pseudomonadati</taxon>
        <taxon>Pseudomonadota</taxon>
        <taxon>Gammaproteobacteria</taxon>
        <taxon>Lysobacterales</taxon>
        <taxon>Lysobacteraceae</taxon>
        <taxon>Stenotrophomonas</taxon>
    </lineage>
</organism>
<evidence type="ECO:0000313" key="1">
    <source>
        <dbReference type="EMBL" id="KRG72783.1"/>
    </source>
</evidence>
<name>A0A0R0CSK4_9GAMM</name>
<dbReference type="PATRIC" id="fig|517011.3.peg.2724"/>